<sequence>MDLLHAPNLPSQKLYFFAIRTKLSYQGKTPYLEKGAAYTPLHFLVIARFFSWCFYRCNPSLCVGSPKPQFKK</sequence>
<organism evidence="1 2">
    <name type="scientific">Periconia digitata</name>
    <dbReference type="NCBI Taxonomy" id="1303443"/>
    <lineage>
        <taxon>Eukaryota</taxon>
        <taxon>Fungi</taxon>
        <taxon>Dikarya</taxon>
        <taxon>Ascomycota</taxon>
        <taxon>Pezizomycotina</taxon>
        <taxon>Dothideomycetes</taxon>
        <taxon>Pleosporomycetidae</taxon>
        <taxon>Pleosporales</taxon>
        <taxon>Massarineae</taxon>
        <taxon>Periconiaceae</taxon>
        <taxon>Periconia</taxon>
    </lineage>
</organism>
<dbReference type="AlphaFoldDB" id="A0A9W4UP51"/>
<gene>
    <name evidence="1" type="ORF">PDIGIT_LOCUS11554</name>
</gene>
<accession>A0A9W4UP51</accession>
<keyword evidence="2" id="KW-1185">Reference proteome</keyword>
<dbReference type="EMBL" id="CAOQHR010000008">
    <property type="protein sequence ID" value="CAI6338426.1"/>
    <property type="molecule type" value="Genomic_DNA"/>
</dbReference>
<name>A0A9W4UP51_9PLEO</name>
<comment type="caution">
    <text evidence="1">The sequence shown here is derived from an EMBL/GenBank/DDBJ whole genome shotgun (WGS) entry which is preliminary data.</text>
</comment>
<protein>
    <submittedName>
        <fullName evidence="1">Uncharacterized protein</fullName>
    </submittedName>
</protein>
<dbReference type="Proteomes" id="UP001152607">
    <property type="component" value="Unassembled WGS sequence"/>
</dbReference>
<proteinExistence type="predicted"/>
<evidence type="ECO:0000313" key="1">
    <source>
        <dbReference type="EMBL" id="CAI6338426.1"/>
    </source>
</evidence>
<reference evidence="1" key="1">
    <citation type="submission" date="2023-01" db="EMBL/GenBank/DDBJ databases">
        <authorList>
            <person name="Van Ghelder C."/>
            <person name="Rancurel C."/>
        </authorList>
    </citation>
    <scope>NUCLEOTIDE SEQUENCE</scope>
    <source>
        <strain evidence="1">CNCM I-4278</strain>
    </source>
</reference>
<evidence type="ECO:0000313" key="2">
    <source>
        <dbReference type="Proteomes" id="UP001152607"/>
    </source>
</evidence>